<gene>
    <name evidence="9" type="ORF">GCM10025864_09340</name>
</gene>
<feature type="domain" description="Putative zinc-finger" evidence="8">
    <location>
        <begin position="200"/>
        <end position="234"/>
    </location>
</feature>
<evidence type="ECO:0000256" key="1">
    <source>
        <dbReference type="ARBA" id="ARBA00010641"/>
    </source>
</evidence>
<dbReference type="InterPro" id="IPR007627">
    <property type="entry name" value="RNA_pol_sigma70_r2"/>
</dbReference>
<dbReference type="InterPro" id="IPR041916">
    <property type="entry name" value="Anti_sigma_zinc_sf"/>
</dbReference>
<evidence type="ECO:0000256" key="3">
    <source>
        <dbReference type="ARBA" id="ARBA00023082"/>
    </source>
</evidence>
<feature type="domain" description="RNA polymerase sigma-70 region 2" evidence="7">
    <location>
        <begin position="32"/>
        <end position="91"/>
    </location>
</feature>
<organism evidence="9 10">
    <name type="scientific">Luteimicrobium album</name>
    <dbReference type="NCBI Taxonomy" id="1054550"/>
    <lineage>
        <taxon>Bacteria</taxon>
        <taxon>Bacillati</taxon>
        <taxon>Actinomycetota</taxon>
        <taxon>Actinomycetes</taxon>
        <taxon>Micrococcales</taxon>
        <taxon>Luteimicrobium</taxon>
    </lineage>
</organism>
<dbReference type="EMBL" id="BSUK01000001">
    <property type="protein sequence ID" value="GMA23175.1"/>
    <property type="molecule type" value="Genomic_DNA"/>
</dbReference>
<evidence type="ECO:0008006" key="11">
    <source>
        <dbReference type="Google" id="ProtNLM"/>
    </source>
</evidence>
<dbReference type="InterPro" id="IPR013324">
    <property type="entry name" value="RNA_pol_sigma_r3/r4-like"/>
</dbReference>
<protein>
    <recommendedName>
        <fullName evidence="11">RNA polymerase sigma factor (Sigma-70 family)</fullName>
    </recommendedName>
</protein>
<keyword evidence="2" id="KW-0805">Transcription regulation</keyword>
<dbReference type="NCBIfam" id="TIGR02937">
    <property type="entry name" value="sigma70-ECF"/>
    <property type="match status" value="1"/>
</dbReference>
<feature type="region of interest" description="Disordered" evidence="6">
    <location>
        <begin position="408"/>
        <end position="451"/>
    </location>
</feature>
<name>A0ABQ6I076_9MICO</name>
<dbReference type="Pfam" id="PF13490">
    <property type="entry name" value="zf-HC2"/>
    <property type="match status" value="1"/>
</dbReference>
<comment type="similarity">
    <text evidence="1">Belongs to the sigma-70 factor family. ECF subfamily.</text>
</comment>
<dbReference type="PANTHER" id="PTHR43133:SF8">
    <property type="entry name" value="RNA POLYMERASE SIGMA FACTOR HI_1459-RELATED"/>
    <property type="match status" value="1"/>
</dbReference>
<reference evidence="10" key="1">
    <citation type="journal article" date="2019" name="Int. J. Syst. Evol. Microbiol.">
        <title>The Global Catalogue of Microorganisms (GCM) 10K type strain sequencing project: providing services to taxonomists for standard genome sequencing and annotation.</title>
        <authorList>
            <consortium name="The Broad Institute Genomics Platform"/>
            <consortium name="The Broad Institute Genome Sequencing Center for Infectious Disease"/>
            <person name="Wu L."/>
            <person name="Ma J."/>
        </authorList>
    </citation>
    <scope>NUCLEOTIDE SEQUENCE [LARGE SCALE GENOMIC DNA]</scope>
    <source>
        <strain evidence="10">NBRC 106348</strain>
    </source>
</reference>
<dbReference type="InterPro" id="IPR013325">
    <property type="entry name" value="RNA_pol_sigma_r2"/>
</dbReference>
<dbReference type="InterPro" id="IPR014284">
    <property type="entry name" value="RNA_pol_sigma-70_dom"/>
</dbReference>
<comment type="caution">
    <text evidence="9">The sequence shown here is derived from an EMBL/GenBank/DDBJ whole genome shotgun (WGS) entry which is preliminary data.</text>
</comment>
<accession>A0ABQ6I076</accession>
<keyword evidence="4" id="KW-0238">DNA-binding</keyword>
<evidence type="ECO:0000256" key="6">
    <source>
        <dbReference type="SAM" id="MobiDB-lite"/>
    </source>
</evidence>
<dbReference type="PANTHER" id="PTHR43133">
    <property type="entry name" value="RNA POLYMERASE ECF-TYPE SIGMA FACTO"/>
    <property type="match status" value="1"/>
</dbReference>
<dbReference type="Pfam" id="PF04542">
    <property type="entry name" value="Sigma70_r2"/>
    <property type="match status" value="1"/>
</dbReference>
<dbReference type="SUPFAM" id="SSF88659">
    <property type="entry name" value="Sigma3 and sigma4 domains of RNA polymerase sigma factors"/>
    <property type="match status" value="1"/>
</dbReference>
<dbReference type="Gene3D" id="1.10.10.10">
    <property type="entry name" value="Winged helix-like DNA-binding domain superfamily/Winged helix DNA-binding domain"/>
    <property type="match status" value="1"/>
</dbReference>
<evidence type="ECO:0000256" key="4">
    <source>
        <dbReference type="ARBA" id="ARBA00023125"/>
    </source>
</evidence>
<evidence type="ECO:0000313" key="9">
    <source>
        <dbReference type="EMBL" id="GMA23175.1"/>
    </source>
</evidence>
<keyword evidence="3" id="KW-0731">Sigma factor</keyword>
<keyword evidence="5" id="KW-0804">Transcription</keyword>
<evidence type="ECO:0000256" key="5">
    <source>
        <dbReference type="ARBA" id="ARBA00023163"/>
    </source>
</evidence>
<evidence type="ECO:0000256" key="2">
    <source>
        <dbReference type="ARBA" id="ARBA00023015"/>
    </source>
</evidence>
<proteinExistence type="inferred from homology"/>
<evidence type="ECO:0000313" key="10">
    <source>
        <dbReference type="Proteomes" id="UP001157091"/>
    </source>
</evidence>
<dbReference type="Gene3D" id="1.10.10.1320">
    <property type="entry name" value="Anti-sigma factor, zinc-finger domain"/>
    <property type="match status" value="1"/>
</dbReference>
<keyword evidence="10" id="KW-1185">Reference proteome</keyword>
<dbReference type="InterPro" id="IPR027383">
    <property type="entry name" value="Znf_put"/>
</dbReference>
<dbReference type="InterPro" id="IPR039425">
    <property type="entry name" value="RNA_pol_sigma-70-like"/>
</dbReference>
<dbReference type="Proteomes" id="UP001157091">
    <property type="component" value="Unassembled WGS sequence"/>
</dbReference>
<evidence type="ECO:0000259" key="7">
    <source>
        <dbReference type="Pfam" id="PF04542"/>
    </source>
</evidence>
<evidence type="ECO:0000259" key="8">
    <source>
        <dbReference type="Pfam" id="PF13490"/>
    </source>
</evidence>
<feature type="compositionally biased region" description="Low complexity" evidence="6">
    <location>
        <begin position="429"/>
        <end position="443"/>
    </location>
</feature>
<dbReference type="RefSeq" id="WP_284292247.1">
    <property type="nucleotide sequence ID" value="NZ_BSUK01000001.1"/>
</dbReference>
<dbReference type="SUPFAM" id="SSF88946">
    <property type="entry name" value="Sigma2 domain of RNA polymerase sigma factors"/>
    <property type="match status" value="1"/>
</dbReference>
<sequence>MTALDPGTSSAASDAELIAAVRAGDKHAYGELWERHSAAAAAVARQYVPRPADADDVVSDAFAKVLSVLQSGGGPDVAFRAYLFTVVRHTSYGLTEGSRRQRPTDDWAMYESSFGLAASTEEPALEGFERSVVARAYRELPERWQAVLWYTEVESLTPAQIAPLLGLTANGVSALAYRAREGLRQSYLQQHLNGSADEGCRTVNGLLGSYVRGGLAKRETAQVEAHLGGCGDCRALVLELGDVAHGMRGVVAPLVLGTGALALVGHAWPLGGAVGGAGVAGGAAAGTGSAAGAGAGAGGAAVGPGGAAASSGVGAAASGASATGGAAAAGAGGTATAGATGLAAFFAAAPVTATVVTVGLTAAVGLGVAAGLGAFSHRGSPEAGPLPSIQTPLATSTAPAETAAPVVAPATPDLTSPTTVAPTFPADDPTVAPTVPVVSQPTTLPTPPPLTPTPPPAPAYLALGLDSAPTFTVGSATQVALTASNSGGTAAQDVDVTLQLPRSVDAGAASLAPGGTGGAGGGLTGGVVRLDVPDGTCSVTPSGATTGPVVSCHLASLAAGAKVGVTVSLTPHSRSFGGFAWQISAEGYTAPWTGSWAPQDTTVHSANLVPSAPSAVTVGNPGEGDITFGLTNTGDANVPSSGTVALSLPDGVHVTSLTGGGDWTAVDGFGGTVWQVPAGFSLPNGTSTTLTAHVVADGPGGASGTAPAGAGQATLAVRGAVADSTTPAVSTGLTVEQPWQGATAGTPTLQCVGPDSVGRATVTVPVANGSSVATTATVTRDAVAGDAGVSSAPPSVSVPVTYAGSGNQGLTVTFQRTVAGVLRISPAQAVSYRADPCAPDLASTSPATSVTLANPDTTTLTPSVTNNGSVAATGVTATIQVPAGVTYAVGDGWTKTGDATWTRTGPLLAGRTASLPLALTTRDGAASGTLQVTFAVGNPGDASATHPSVPSTQQLVVEIPWKGATATAHGAVQCVGWQSPGKGTLTIDVGNGSVAAFTAIANGVTQKIGTGGGQLVDVPVTYQHQHGWYDGRHRSWASVDVTVTRDGQTTTRTVRYVQNPCPGKPVLDAHDGTDATATNPGHVTVSASVQNDGTARAYGVVARLDLPAGYTVDRVGGDFHGEGRSVVADRSLAPGQTATLRLDLTVDVRRDAAAQDTVGVTFDAHGAAPSSAAVRVTTEARWPVGATAVAQCDRTVTVTLTNGSADDVWATVDGQSVRVPGHGSRDVAVRADRHHGVVQGGTVHVTFQHDGFTTATDATYDAPDCTHPAASVASVGQCTFDRGSQQSSAPVTILLENSKSSVPVWFRVSGGDGALVKAGATAQVQRTVGEQDAVYTVRAAGETFRLPVDGVQCVPRWSPDLYRVGDRVTSDGHVWRLVHGVLGTYRLSLLSPADANLFVDRLPDFLRVPEPWLRED</sequence>
<dbReference type="Gene3D" id="1.10.1740.10">
    <property type="match status" value="1"/>
</dbReference>
<dbReference type="InterPro" id="IPR036388">
    <property type="entry name" value="WH-like_DNA-bd_sf"/>
</dbReference>